<gene>
    <name evidence="5" type="ORF">CC1G_02280</name>
</gene>
<evidence type="ECO:0000256" key="4">
    <source>
        <dbReference type="RuleBase" id="RU367022"/>
    </source>
</evidence>
<dbReference type="GO" id="GO:0016020">
    <property type="term" value="C:membrane"/>
    <property type="evidence" value="ECO:0007669"/>
    <property type="project" value="UniProtKB-SubCell"/>
</dbReference>
<dbReference type="Proteomes" id="UP000001861">
    <property type="component" value="Unassembled WGS sequence"/>
</dbReference>
<dbReference type="InParanoid" id="A8N7M3"/>
<dbReference type="KEGG" id="cci:CC1G_02280"/>
<keyword evidence="2 4" id="KW-1133">Transmembrane helix</keyword>
<dbReference type="AlphaFoldDB" id="A8N7M3"/>
<proteinExistence type="inferred from homology"/>
<dbReference type="EMBL" id="AACS02000003">
    <property type="protein sequence ID" value="EAU90893.2"/>
    <property type="molecule type" value="Genomic_DNA"/>
</dbReference>
<dbReference type="VEuPathDB" id="FungiDB:CC1G_02280"/>
<keyword evidence="4" id="KW-0406">Ion transport</keyword>
<name>A8N7M3_COPC7</name>
<keyword evidence="3 4" id="KW-0472">Membrane</keyword>
<keyword evidence="6" id="KW-1185">Reference proteome</keyword>
<dbReference type="GeneID" id="6007277"/>
<comment type="caution">
    <text evidence="5">The sequence shown here is derived from an EMBL/GenBank/DDBJ whole genome shotgun (WGS) entry which is preliminary data.</text>
</comment>
<dbReference type="STRING" id="240176.A8N7M3"/>
<evidence type="ECO:0000313" key="5">
    <source>
        <dbReference type="EMBL" id="EAU90893.2"/>
    </source>
</evidence>
<keyword evidence="4" id="KW-0186">Copper</keyword>
<evidence type="ECO:0000256" key="1">
    <source>
        <dbReference type="ARBA" id="ARBA00022692"/>
    </source>
</evidence>
<feature type="transmembrane region" description="Helical" evidence="4">
    <location>
        <begin position="137"/>
        <end position="154"/>
    </location>
</feature>
<evidence type="ECO:0000256" key="2">
    <source>
        <dbReference type="ARBA" id="ARBA00022989"/>
    </source>
</evidence>
<dbReference type="Pfam" id="PF04145">
    <property type="entry name" value="Ctr"/>
    <property type="match status" value="1"/>
</dbReference>
<dbReference type="OrthoDB" id="161814at2759"/>
<comment type="similarity">
    <text evidence="4">Belongs to the copper transporter (Ctr) (TC 1.A.56) family. SLC31A subfamily.</text>
</comment>
<comment type="subcellular location">
    <subcellularLocation>
        <location evidence="4">Membrane</location>
        <topology evidence="4">Multi-pass membrane protein</topology>
    </subcellularLocation>
</comment>
<feature type="transmembrane region" description="Helical" evidence="4">
    <location>
        <begin position="44"/>
        <end position="62"/>
    </location>
</feature>
<dbReference type="PANTHER" id="PTHR12483:SF115">
    <property type="entry name" value="COPPER TRANSPORT PROTEIN"/>
    <property type="match status" value="1"/>
</dbReference>
<feature type="transmembrane region" description="Helical" evidence="4">
    <location>
        <begin position="160"/>
        <end position="177"/>
    </location>
</feature>
<reference evidence="5 6" key="1">
    <citation type="journal article" date="2010" name="Proc. Natl. Acad. Sci. U.S.A.">
        <title>Insights into evolution of multicellular fungi from the assembled chromosomes of the mushroom Coprinopsis cinerea (Coprinus cinereus).</title>
        <authorList>
            <person name="Stajich J.E."/>
            <person name="Wilke S.K."/>
            <person name="Ahren D."/>
            <person name="Au C.H."/>
            <person name="Birren B.W."/>
            <person name="Borodovsky M."/>
            <person name="Burns C."/>
            <person name="Canback B."/>
            <person name="Casselton L.A."/>
            <person name="Cheng C.K."/>
            <person name="Deng J."/>
            <person name="Dietrich F.S."/>
            <person name="Fargo D.C."/>
            <person name="Farman M.L."/>
            <person name="Gathman A.C."/>
            <person name="Goldberg J."/>
            <person name="Guigo R."/>
            <person name="Hoegger P.J."/>
            <person name="Hooker J.B."/>
            <person name="Huggins A."/>
            <person name="James T.Y."/>
            <person name="Kamada T."/>
            <person name="Kilaru S."/>
            <person name="Kodira C."/>
            <person name="Kues U."/>
            <person name="Kupfer D."/>
            <person name="Kwan H.S."/>
            <person name="Lomsadze A."/>
            <person name="Li W."/>
            <person name="Lilly W.W."/>
            <person name="Ma L.J."/>
            <person name="Mackey A.J."/>
            <person name="Manning G."/>
            <person name="Martin F."/>
            <person name="Muraguchi H."/>
            <person name="Natvig D.O."/>
            <person name="Palmerini H."/>
            <person name="Ramesh M.A."/>
            <person name="Rehmeyer C.J."/>
            <person name="Roe B.A."/>
            <person name="Shenoy N."/>
            <person name="Stanke M."/>
            <person name="Ter-Hovhannisyan V."/>
            <person name="Tunlid A."/>
            <person name="Velagapudi R."/>
            <person name="Vision T.J."/>
            <person name="Zeng Q."/>
            <person name="Zolan M.E."/>
            <person name="Pukkila P.J."/>
        </authorList>
    </citation>
    <scope>NUCLEOTIDE SEQUENCE [LARGE SCALE GENOMIC DNA]</scope>
    <source>
        <strain evidence="6">Okayama-7 / 130 / ATCC MYA-4618 / FGSC 9003</strain>
    </source>
</reference>
<dbReference type="RefSeq" id="XP_001830829.2">
    <property type="nucleotide sequence ID" value="XM_001830777.2"/>
</dbReference>
<protein>
    <recommendedName>
        <fullName evidence="4">Copper transport protein</fullName>
    </recommendedName>
</protein>
<evidence type="ECO:0000313" key="6">
    <source>
        <dbReference type="Proteomes" id="UP000001861"/>
    </source>
</evidence>
<evidence type="ECO:0000256" key="3">
    <source>
        <dbReference type="ARBA" id="ARBA00023136"/>
    </source>
</evidence>
<dbReference type="GO" id="GO:0005375">
    <property type="term" value="F:copper ion transmembrane transporter activity"/>
    <property type="evidence" value="ECO:0007669"/>
    <property type="project" value="UniProtKB-UniRule"/>
</dbReference>
<dbReference type="eggNOG" id="KOG3386">
    <property type="taxonomic scope" value="Eukaryota"/>
</dbReference>
<keyword evidence="4" id="KW-0187">Copper transport</keyword>
<accession>A8N7M3</accession>
<dbReference type="PANTHER" id="PTHR12483">
    <property type="entry name" value="SOLUTE CARRIER FAMILY 31 COPPER TRANSPORTERS"/>
    <property type="match status" value="1"/>
</dbReference>
<keyword evidence="1 4" id="KW-0812">Transmembrane</keyword>
<keyword evidence="4" id="KW-0813">Transport</keyword>
<dbReference type="HOGENOM" id="CLU_079690_4_0_1"/>
<dbReference type="FunCoup" id="A8N7M3">
    <property type="interactions" value="132"/>
</dbReference>
<sequence length="198" mass="21601">MSHGDHGDHDMPGMPKCNLHMLWNTQIYDTCIVFKSWHISSKTGFLLSCIAIILICVFHEWVRVFQRKVDYQVALKLRNKVSGGAVSGSRGSSGRASPVDGHHRDVEDAGLLSGNPRLLRNAFTGAVVPPVSRALRAAIYGSTVFISFFLMLVFMTYNAYLIASVVIGAAIGHYVFGATMNTEAILNQAGDDKGMACH</sequence>
<dbReference type="InterPro" id="IPR007274">
    <property type="entry name" value="Cop_transporter"/>
</dbReference>
<dbReference type="OMA" id="DITEYCH"/>
<organism evidence="5 6">
    <name type="scientific">Coprinopsis cinerea (strain Okayama-7 / 130 / ATCC MYA-4618 / FGSC 9003)</name>
    <name type="common">Inky cap fungus</name>
    <name type="synonym">Hormographiella aspergillata</name>
    <dbReference type="NCBI Taxonomy" id="240176"/>
    <lineage>
        <taxon>Eukaryota</taxon>
        <taxon>Fungi</taxon>
        <taxon>Dikarya</taxon>
        <taxon>Basidiomycota</taxon>
        <taxon>Agaricomycotina</taxon>
        <taxon>Agaricomycetes</taxon>
        <taxon>Agaricomycetidae</taxon>
        <taxon>Agaricales</taxon>
        <taxon>Agaricineae</taxon>
        <taxon>Psathyrellaceae</taxon>
        <taxon>Coprinopsis</taxon>
    </lineage>
</organism>